<dbReference type="Gramene" id="KFK31607">
    <property type="protein sequence ID" value="KFK31607"/>
    <property type="gene ID" value="AALP_AA6G135000"/>
</dbReference>
<dbReference type="EMBL" id="CM002874">
    <property type="protein sequence ID" value="KFK31607.1"/>
    <property type="molecule type" value="Genomic_DNA"/>
</dbReference>
<gene>
    <name evidence="1" type="ordered locus">AALP_Aa6g135000</name>
</gene>
<sequence length="113" mass="12725">MNFQDFKFVRDKKCDPKIPIDLIGKTEDFIPLGSSTMVGVMDGKSSIRFVLRDDKDICLRYIASDKDELFVVDGGVVSRFFIDPPIKEVDDLKIKMGINDGSNPTAVDFDLNM</sequence>
<accession>A0A087GP05</accession>
<dbReference type="AlphaFoldDB" id="A0A087GP05"/>
<reference evidence="2" key="1">
    <citation type="journal article" date="2015" name="Nat. Plants">
        <title>Genome expansion of Arabis alpina linked with retrotransposition and reduced symmetric DNA methylation.</title>
        <authorList>
            <person name="Willing E.M."/>
            <person name="Rawat V."/>
            <person name="Mandakova T."/>
            <person name="Maumus F."/>
            <person name="James G.V."/>
            <person name="Nordstroem K.J."/>
            <person name="Becker C."/>
            <person name="Warthmann N."/>
            <person name="Chica C."/>
            <person name="Szarzynska B."/>
            <person name="Zytnicki M."/>
            <person name="Albani M.C."/>
            <person name="Kiefer C."/>
            <person name="Bergonzi S."/>
            <person name="Castaings L."/>
            <person name="Mateos J.L."/>
            <person name="Berns M.C."/>
            <person name="Bujdoso N."/>
            <person name="Piofczyk T."/>
            <person name="de Lorenzo L."/>
            <person name="Barrero-Sicilia C."/>
            <person name="Mateos I."/>
            <person name="Piednoel M."/>
            <person name="Hagmann J."/>
            <person name="Chen-Min-Tao R."/>
            <person name="Iglesias-Fernandez R."/>
            <person name="Schuster S.C."/>
            <person name="Alonso-Blanco C."/>
            <person name="Roudier F."/>
            <person name="Carbonero P."/>
            <person name="Paz-Ares J."/>
            <person name="Davis S.J."/>
            <person name="Pecinka A."/>
            <person name="Quesneville H."/>
            <person name="Colot V."/>
            <person name="Lysak M.A."/>
            <person name="Weigel D."/>
            <person name="Coupland G."/>
            <person name="Schneeberger K."/>
        </authorList>
    </citation>
    <scope>NUCLEOTIDE SEQUENCE [LARGE SCALE GENOMIC DNA]</scope>
    <source>
        <strain evidence="2">cv. Pajares</strain>
    </source>
</reference>
<organism evidence="1 2">
    <name type="scientific">Arabis alpina</name>
    <name type="common">Alpine rock-cress</name>
    <dbReference type="NCBI Taxonomy" id="50452"/>
    <lineage>
        <taxon>Eukaryota</taxon>
        <taxon>Viridiplantae</taxon>
        <taxon>Streptophyta</taxon>
        <taxon>Embryophyta</taxon>
        <taxon>Tracheophyta</taxon>
        <taxon>Spermatophyta</taxon>
        <taxon>Magnoliopsida</taxon>
        <taxon>eudicotyledons</taxon>
        <taxon>Gunneridae</taxon>
        <taxon>Pentapetalae</taxon>
        <taxon>rosids</taxon>
        <taxon>malvids</taxon>
        <taxon>Brassicales</taxon>
        <taxon>Brassicaceae</taxon>
        <taxon>Arabideae</taxon>
        <taxon>Arabis</taxon>
    </lineage>
</organism>
<protein>
    <submittedName>
        <fullName evidence="1">Uncharacterized protein</fullName>
    </submittedName>
</protein>
<proteinExistence type="predicted"/>
<evidence type="ECO:0000313" key="1">
    <source>
        <dbReference type="EMBL" id="KFK31607.1"/>
    </source>
</evidence>
<keyword evidence="2" id="KW-1185">Reference proteome</keyword>
<name>A0A087GP05_ARAAL</name>
<evidence type="ECO:0000313" key="2">
    <source>
        <dbReference type="Proteomes" id="UP000029120"/>
    </source>
</evidence>
<dbReference type="Proteomes" id="UP000029120">
    <property type="component" value="Chromosome 6"/>
</dbReference>